<dbReference type="GO" id="GO:0003676">
    <property type="term" value="F:nucleic acid binding"/>
    <property type="evidence" value="ECO:0007669"/>
    <property type="project" value="InterPro"/>
</dbReference>
<evidence type="ECO:0000313" key="12">
    <source>
        <dbReference type="Proteomes" id="UP000434957"/>
    </source>
</evidence>
<dbReference type="InterPro" id="IPR001969">
    <property type="entry name" value="Aspartic_peptidase_AS"/>
</dbReference>
<keyword evidence="2" id="KW-0808">Transferase</keyword>
<dbReference type="Gene3D" id="3.30.70.270">
    <property type="match status" value="2"/>
</dbReference>
<feature type="compositionally biased region" description="Low complexity" evidence="8">
    <location>
        <begin position="495"/>
        <end position="513"/>
    </location>
</feature>
<evidence type="ECO:0000256" key="3">
    <source>
        <dbReference type="ARBA" id="ARBA00022695"/>
    </source>
</evidence>
<dbReference type="Gene3D" id="3.10.20.370">
    <property type="match status" value="1"/>
</dbReference>
<evidence type="ECO:0000256" key="4">
    <source>
        <dbReference type="ARBA" id="ARBA00022722"/>
    </source>
</evidence>
<dbReference type="GO" id="GO:0003964">
    <property type="term" value="F:RNA-directed DNA polymerase activity"/>
    <property type="evidence" value="ECO:0007669"/>
    <property type="project" value="UniProtKB-KW"/>
</dbReference>
<feature type="region of interest" description="Disordered" evidence="8">
    <location>
        <begin position="460"/>
        <end position="482"/>
    </location>
</feature>
<dbReference type="GO" id="GO:0006508">
    <property type="term" value="P:proteolysis"/>
    <property type="evidence" value="ECO:0007669"/>
    <property type="project" value="InterPro"/>
</dbReference>
<evidence type="ECO:0000259" key="9">
    <source>
        <dbReference type="PROSITE" id="PS50878"/>
    </source>
</evidence>
<keyword evidence="12" id="KW-1185">Reference proteome</keyword>
<feature type="region of interest" description="Disordered" evidence="8">
    <location>
        <begin position="1159"/>
        <end position="1189"/>
    </location>
</feature>
<protein>
    <recommendedName>
        <fullName evidence="1">RNA-directed DNA polymerase</fullName>
        <ecNumber evidence="1">2.7.7.49</ecNumber>
    </recommendedName>
</protein>
<feature type="compositionally biased region" description="Basic and acidic residues" evidence="8">
    <location>
        <begin position="665"/>
        <end position="678"/>
    </location>
</feature>
<feature type="compositionally biased region" description="Basic and acidic residues" evidence="8">
    <location>
        <begin position="26"/>
        <end position="35"/>
    </location>
</feature>
<evidence type="ECO:0000313" key="11">
    <source>
        <dbReference type="EMBL" id="KAE9305993.1"/>
    </source>
</evidence>
<dbReference type="InterPro" id="IPR000477">
    <property type="entry name" value="RT_dom"/>
</dbReference>
<name>A0A6A4DDV9_9STRA</name>
<dbReference type="CDD" id="cd00303">
    <property type="entry name" value="retropepsin_like"/>
    <property type="match status" value="1"/>
</dbReference>
<gene>
    <name evidence="11" type="ORF">PR003_g21349</name>
</gene>
<feature type="compositionally biased region" description="Polar residues" evidence="8">
    <location>
        <begin position="527"/>
        <end position="537"/>
    </location>
</feature>
<dbReference type="EMBL" id="QXFT01001994">
    <property type="protein sequence ID" value="KAE9305993.1"/>
    <property type="molecule type" value="Genomic_DNA"/>
</dbReference>
<dbReference type="PANTHER" id="PTHR37984">
    <property type="entry name" value="PROTEIN CBG26694"/>
    <property type="match status" value="1"/>
</dbReference>
<dbReference type="Pfam" id="PF17917">
    <property type="entry name" value="RT_RNaseH"/>
    <property type="match status" value="1"/>
</dbReference>
<evidence type="ECO:0000256" key="8">
    <source>
        <dbReference type="SAM" id="MobiDB-lite"/>
    </source>
</evidence>
<dbReference type="PROSITE" id="PS00141">
    <property type="entry name" value="ASP_PROTEASE"/>
    <property type="match status" value="1"/>
</dbReference>
<comment type="caution">
    <text evidence="11">The sequence shown here is derived from an EMBL/GenBank/DDBJ whole genome shotgun (WGS) entry which is preliminary data.</text>
</comment>
<feature type="region of interest" description="Disordered" evidence="8">
    <location>
        <begin position="750"/>
        <end position="785"/>
    </location>
</feature>
<sequence>MSREDEGGEERQGAPGEQRTVQSAVERLEHGERVRAAGRQGGHEGTTSTRLGAPRPRSSNDAGESGVAEVGTAAGRGTFRREMMDDLWADEEEDEYKDADEGEGEEEDQGVQAEAAETDSAPSRTDRLETLSVEADAPPVNTNPYRAPPGHGRDYAGYPRYGATPGPVPYAEYVKEEPAEVPRRSPSGFIPLYTGTEKRSARQPVFGWSVGERRAGYDGWGTKPLGAAEAPLPVKTVSPTIGRGPPERTVAPALGQAPHPNGTVLGQPMPPVGKGGGDYFTTGNQLNTGRSYDLSSMVSNVIKVLPMFYSDTATTEKARDFWGMFEAHTVHLPDQSRLLVFRQKLKGRTAERWWNNSTIRTFATLKVRFHNLFLSRTADELWERLQTTKRERGESIEEWGDRVSDLCDSLDYPNPQMRYQLFRRGLRNKRMLATLDSGPARDIPEACEWLLAKEMSRPIEEDDEFPEEKNSGGGGSQAGIGSSTSIDALMMQTQTFMQQQQQQQQQWQQQMMQDSWMPPRSPRNRLPSVSASTTSPRTAGEVGQEESVLAGTEVTAEAEEYEKELEDRMYPLDEIELKRRVEANAKAQEEPSLEELSLFLSIPKEVLERTKGAALDSSRTPEYWQKWFEDKLETSEEAKRAHRDFRDAVVNVVRCASAGPSRGGEGNEDRAKMGKRSDSATPRGDSADETGSPPAAESLAATSLGGSPIRGGEAVFPAAELSSPPSPAGLTPRPLRTVARQAVFEALKEARCGLDPPNDSSVLPEGGRTPTAGSPSTDAAPEFDETGLRERVDLILSRLGLSSRKGERVVPWLRSYFKLNAASVWTKLRERTGRSKTASARRRRRRRSGKKGVVNVSVLFKPYAEVLRNVEFYPEQDEDVSHYVEVVRNNRPARTVVPKTGLVEVVTVNMPDGFGVRTEGEEDCEVPRVVKDGRRVVCSVGNFEALSSGYIDCLPSQMLADTGATLSLVDRRVLKRLGRSSEPLEPYEGLVRSSSGHKLRIHGWMTLTLRLGTVEIPLSVLVAGQLHVDAILGVDALGAFGAVIDVAERSMKLKPSGEVLPLGFTVTQDSYMATMATSIRLPPRGQALVMSRVQGDVADCATVLLEGSLDLPPNLCVARSLGSVEDGQVIVEICNASTDEYWIRRGTVVACASVIPESAFETPPRTPTGSDSSVPHDTGPERAATVTDLSDEQKSLFQSELDSFRSMFVESSKKPGRTDLLQFEIDTGDSAPIKQQPYRVSLAEGEVMEAEIQQYLGLNLIRPSTSAWASPVLMIRKPDGGIRFCIDYRKLNAVTVKDCYPMPLIDDILDVLGDAQLFSTMDIASGYWNVPMHPDSVSRTAFTCKYGLYEWLVMPFGLCNAVPAFERLMETVLADLKWRTRLVDLDDCVIFSKDFPTHLVRVRQVLTRLQQAGFKLKMKKCHWGRSQVAFLGHIVTPTGILPNPEKVKSVLNVKRPVDVHGIRSFLGLTSYFRRYIPGYAAISAPLERLKAKDAPFDWNEDCEGAFRQLKRALLKPPILVYPDGKRRFKLYVDSSRYAVGACLMQEVEGRDRVVAYASKLLTGSQKNWINNQDGISEIECWGVVWATRKFRCYLDKREFDLFTDHQALTWVFSPGNRTTNAKLARWAMELSSLQFKVHHRPGTSMGHVDGLSRLPTDTVAALTMRDLLNPEAADSGTFSSSVGEQDGEVPIPTTGGEGGEYADGHVDESDPGLPNEDVGASPDDAPRPSPVDQFGLDFELFVRAQQDVPWIKALVAFLLDGALPLDPFLWATVLRMQSRYEVREGLLLRRVHLPARVGPARSLTVPVVPLQYVETVLHYCHSDILSSHLGLTKTLEKARRHAFWPGWRKDVAEYVRECARCGGGKGSRPWRAGQMQRMPVADLTGPFSLLVVDAVGPLPETERGNKYILVFVVYFTRWAEAFAAKKLDSVTFVEAMVNGVVAQHGVPSRLLSDNG</sequence>
<evidence type="ECO:0000256" key="6">
    <source>
        <dbReference type="ARBA" id="ARBA00022801"/>
    </source>
</evidence>
<dbReference type="InterPro" id="IPR036397">
    <property type="entry name" value="RNaseH_sf"/>
</dbReference>
<dbReference type="InterPro" id="IPR041588">
    <property type="entry name" value="Integrase_H2C2"/>
</dbReference>
<dbReference type="SUPFAM" id="SSF53098">
    <property type="entry name" value="Ribonuclease H-like"/>
    <property type="match status" value="1"/>
</dbReference>
<feature type="domain" description="Reverse transcriptase" evidence="9">
    <location>
        <begin position="1256"/>
        <end position="1435"/>
    </location>
</feature>
<feature type="compositionally biased region" description="Basic and acidic residues" evidence="8">
    <location>
        <begin position="1"/>
        <end position="12"/>
    </location>
</feature>
<dbReference type="InterPro" id="IPR043502">
    <property type="entry name" value="DNA/RNA_pol_sf"/>
</dbReference>
<evidence type="ECO:0000256" key="7">
    <source>
        <dbReference type="ARBA" id="ARBA00022918"/>
    </source>
</evidence>
<evidence type="ECO:0000256" key="1">
    <source>
        <dbReference type="ARBA" id="ARBA00012493"/>
    </source>
</evidence>
<accession>A0A6A4DDV9</accession>
<feature type="domain" description="Integrase catalytic" evidence="10">
    <location>
        <begin position="1882"/>
        <end position="1955"/>
    </location>
</feature>
<dbReference type="GO" id="GO:0004519">
    <property type="term" value="F:endonuclease activity"/>
    <property type="evidence" value="ECO:0007669"/>
    <property type="project" value="UniProtKB-KW"/>
</dbReference>
<dbReference type="CDD" id="cd01647">
    <property type="entry name" value="RT_LTR"/>
    <property type="match status" value="1"/>
</dbReference>
<dbReference type="SUPFAM" id="SSF50630">
    <property type="entry name" value="Acid proteases"/>
    <property type="match status" value="1"/>
</dbReference>
<dbReference type="CDD" id="cd09274">
    <property type="entry name" value="RNase_HI_RT_Ty3"/>
    <property type="match status" value="1"/>
</dbReference>
<dbReference type="PROSITE" id="PS50878">
    <property type="entry name" value="RT_POL"/>
    <property type="match status" value="1"/>
</dbReference>
<keyword evidence="5" id="KW-0255">Endonuclease</keyword>
<dbReference type="GO" id="GO:0004190">
    <property type="term" value="F:aspartic-type endopeptidase activity"/>
    <property type="evidence" value="ECO:0007669"/>
    <property type="project" value="InterPro"/>
</dbReference>
<evidence type="ECO:0000259" key="10">
    <source>
        <dbReference type="PROSITE" id="PS50994"/>
    </source>
</evidence>
<dbReference type="Pfam" id="PF00078">
    <property type="entry name" value="RVT_1"/>
    <property type="match status" value="1"/>
</dbReference>
<feature type="region of interest" description="Disordered" evidence="8">
    <location>
        <begin position="495"/>
        <end position="552"/>
    </location>
</feature>
<dbReference type="FunFam" id="3.30.70.270:FF:000045">
    <property type="entry name" value="Transposon Tf2-7 polyprotein"/>
    <property type="match status" value="1"/>
</dbReference>
<dbReference type="InterPro" id="IPR012337">
    <property type="entry name" value="RNaseH-like_sf"/>
</dbReference>
<dbReference type="SUPFAM" id="SSF56672">
    <property type="entry name" value="DNA/RNA polymerases"/>
    <property type="match status" value="1"/>
</dbReference>
<keyword evidence="3" id="KW-0548">Nucleotidyltransferase</keyword>
<dbReference type="InterPro" id="IPR001584">
    <property type="entry name" value="Integrase_cat-core"/>
</dbReference>
<dbReference type="EC" id="2.7.7.49" evidence="1"/>
<feature type="region of interest" description="Disordered" evidence="8">
    <location>
        <begin position="1"/>
        <end position="160"/>
    </location>
</feature>
<dbReference type="InterPro" id="IPR043128">
    <property type="entry name" value="Rev_trsase/Diguanyl_cyclase"/>
</dbReference>
<reference evidence="11 12" key="1">
    <citation type="submission" date="2018-08" db="EMBL/GenBank/DDBJ databases">
        <title>Genomic investigation of the strawberry pathogen Phytophthora fragariae indicates pathogenicity is determined by transcriptional variation in three key races.</title>
        <authorList>
            <person name="Adams T.M."/>
            <person name="Armitage A.D."/>
            <person name="Sobczyk M.K."/>
            <person name="Bates H.J."/>
            <person name="Dunwell J.M."/>
            <person name="Nellist C.F."/>
            <person name="Harrison R.J."/>
        </authorList>
    </citation>
    <scope>NUCLEOTIDE SEQUENCE [LARGE SCALE GENOMIC DNA]</scope>
    <source>
        <strain evidence="11 12">SCRP333</strain>
    </source>
</reference>
<feature type="region of interest" description="Disordered" evidence="8">
    <location>
        <begin position="830"/>
        <end position="849"/>
    </location>
</feature>
<dbReference type="PROSITE" id="PS50994">
    <property type="entry name" value="INTEGRASE"/>
    <property type="match status" value="1"/>
</dbReference>
<feature type="compositionally biased region" description="Acidic residues" evidence="8">
    <location>
        <begin position="85"/>
        <end position="109"/>
    </location>
</feature>
<dbReference type="InterPro" id="IPR021109">
    <property type="entry name" value="Peptidase_aspartic_dom_sf"/>
</dbReference>
<feature type="compositionally biased region" description="Basic residues" evidence="8">
    <location>
        <begin position="839"/>
        <end position="849"/>
    </location>
</feature>
<dbReference type="Gene3D" id="2.40.70.10">
    <property type="entry name" value="Acid Proteases"/>
    <property type="match status" value="1"/>
</dbReference>
<keyword evidence="6" id="KW-0378">Hydrolase</keyword>
<dbReference type="Pfam" id="PF13650">
    <property type="entry name" value="Asp_protease_2"/>
    <property type="match status" value="1"/>
</dbReference>
<dbReference type="Gene3D" id="3.30.420.10">
    <property type="entry name" value="Ribonuclease H-like superfamily/Ribonuclease H"/>
    <property type="match status" value="1"/>
</dbReference>
<organism evidence="11 12">
    <name type="scientific">Phytophthora rubi</name>
    <dbReference type="NCBI Taxonomy" id="129364"/>
    <lineage>
        <taxon>Eukaryota</taxon>
        <taxon>Sar</taxon>
        <taxon>Stramenopiles</taxon>
        <taxon>Oomycota</taxon>
        <taxon>Peronosporomycetes</taxon>
        <taxon>Peronosporales</taxon>
        <taxon>Peronosporaceae</taxon>
        <taxon>Phytophthora</taxon>
    </lineage>
</organism>
<evidence type="ECO:0000256" key="2">
    <source>
        <dbReference type="ARBA" id="ARBA00022679"/>
    </source>
</evidence>
<dbReference type="Gene3D" id="1.10.340.70">
    <property type="match status" value="1"/>
</dbReference>
<proteinExistence type="predicted"/>
<dbReference type="FunFam" id="1.10.340.70:FF:000001">
    <property type="entry name" value="Retrovirus-related Pol polyprotein from transposon gypsy-like Protein"/>
    <property type="match status" value="1"/>
</dbReference>
<dbReference type="PANTHER" id="PTHR37984:SF5">
    <property type="entry name" value="PROTEIN NYNRIN-LIKE"/>
    <property type="match status" value="1"/>
</dbReference>
<dbReference type="Gene3D" id="3.10.10.10">
    <property type="entry name" value="HIV Type 1 Reverse Transcriptase, subunit A, domain 1"/>
    <property type="match status" value="1"/>
</dbReference>
<dbReference type="GO" id="GO:0015074">
    <property type="term" value="P:DNA integration"/>
    <property type="evidence" value="ECO:0007669"/>
    <property type="project" value="InterPro"/>
</dbReference>
<dbReference type="FunFam" id="3.10.20.370:FF:000001">
    <property type="entry name" value="Retrovirus-related Pol polyprotein from transposon 17.6-like protein"/>
    <property type="match status" value="1"/>
</dbReference>
<keyword evidence="7" id="KW-0695">RNA-directed DNA polymerase</keyword>
<dbReference type="Pfam" id="PF17921">
    <property type="entry name" value="Integrase_H2C2"/>
    <property type="match status" value="1"/>
</dbReference>
<dbReference type="InterPro" id="IPR050951">
    <property type="entry name" value="Retrovirus_Pol_polyprotein"/>
</dbReference>
<feature type="region of interest" description="Disordered" evidence="8">
    <location>
        <begin position="657"/>
        <end position="711"/>
    </location>
</feature>
<dbReference type="InterPro" id="IPR041373">
    <property type="entry name" value="RT_RNaseH"/>
</dbReference>
<evidence type="ECO:0000256" key="5">
    <source>
        <dbReference type="ARBA" id="ARBA00022759"/>
    </source>
</evidence>
<dbReference type="Proteomes" id="UP000434957">
    <property type="component" value="Unassembled WGS sequence"/>
</dbReference>
<feature type="region of interest" description="Disordered" evidence="8">
    <location>
        <begin position="1673"/>
        <end position="1729"/>
    </location>
</feature>
<keyword evidence="4" id="KW-0540">Nuclease</keyword>